<dbReference type="PANTHER" id="PTHR46003:SF1">
    <property type="entry name" value="HOST CELL FACTOR"/>
    <property type="match status" value="1"/>
</dbReference>
<dbReference type="GO" id="GO:0035097">
    <property type="term" value="C:histone methyltransferase complex"/>
    <property type="evidence" value="ECO:0007669"/>
    <property type="project" value="TreeGrafter"/>
</dbReference>
<evidence type="ECO:0000259" key="2">
    <source>
        <dbReference type="Pfam" id="PF13854"/>
    </source>
</evidence>
<dbReference type="InterPro" id="IPR059124">
    <property type="entry name" value="Kelch_HCF"/>
</dbReference>
<reference evidence="3" key="1">
    <citation type="submission" date="2022-01" db="EMBL/GenBank/DDBJ databases">
        <authorList>
            <person name="King R."/>
        </authorList>
    </citation>
    <scope>NUCLEOTIDE SEQUENCE</scope>
</reference>
<organism evidence="3 4">
    <name type="scientific">Diabrotica balteata</name>
    <name type="common">Banded cucumber beetle</name>
    <dbReference type="NCBI Taxonomy" id="107213"/>
    <lineage>
        <taxon>Eukaryota</taxon>
        <taxon>Metazoa</taxon>
        <taxon>Ecdysozoa</taxon>
        <taxon>Arthropoda</taxon>
        <taxon>Hexapoda</taxon>
        <taxon>Insecta</taxon>
        <taxon>Pterygota</taxon>
        <taxon>Neoptera</taxon>
        <taxon>Endopterygota</taxon>
        <taxon>Coleoptera</taxon>
        <taxon>Polyphaga</taxon>
        <taxon>Cucujiformia</taxon>
        <taxon>Chrysomeloidea</taxon>
        <taxon>Chrysomelidae</taxon>
        <taxon>Galerucinae</taxon>
        <taxon>Diabroticina</taxon>
        <taxon>Diabroticites</taxon>
        <taxon>Diabrotica</taxon>
    </lineage>
</organism>
<dbReference type="EMBL" id="OU898285">
    <property type="protein sequence ID" value="CAG9828310.1"/>
    <property type="molecule type" value="Genomic_DNA"/>
</dbReference>
<dbReference type="InterPro" id="IPR043536">
    <property type="entry name" value="HCF1/2"/>
</dbReference>
<proteinExistence type="predicted"/>
<dbReference type="Proteomes" id="UP001153709">
    <property type="component" value="Chromosome 10"/>
</dbReference>
<dbReference type="Gene3D" id="2.120.10.80">
    <property type="entry name" value="Kelch-type beta propeller"/>
    <property type="match status" value="2"/>
</dbReference>
<evidence type="ECO:0000313" key="3">
    <source>
        <dbReference type="EMBL" id="CAG9828310.1"/>
    </source>
</evidence>
<feature type="domain" description="Host cell factor Kelch-repeats" evidence="2">
    <location>
        <begin position="6"/>
        <end position="349"/>
    </location>
</feature>
<name>A0A9N9X7V1_DIABA</name>
<dbReference type="SUPFAM" id="SSF50965">
    <property type="entry name" value="Galactose oxidase, central domain"/>
    <property type="match status" value="1"/>
</dbReference>
<gene>
    <name evidence="3" type="ORF">DIABBA_LOCUS2237</name>
</gene>
<evidence type="ECO:0000256" key="1">
    <source>
        <dbReference type="ARBA" id="ARBA00022737"/>
    </source>
</evidence>
<protein>
    <recommendedName>
        <fullName evidence="2">Host cell factor Kelch-repeats domain-containing protein</fullName>
    </recommendedName>
</protein>
<dbReference type="InterPro" id="IPR013783">
    <property type="entry name" value="Ig-like_fold"/>
</dbReference>
<dbReference type="GO" id="GO:0006338">
    <property type="term" value="P:chromatin remodeling"/>
    <property type="evidence" value="ECO:0007669"/>
    <property type="project" value="TreeGrafter"/>
</dbReference>
<dbReference type="PANTHER" id="PTHR46003">
    <property type="entry name" value="HOST CELL FACTOR"/>
    <property type="match status" value="1"/>
</dbReference>
<dbReference type="AlphaFoldDB" id="A0A9N9X7V1"/>
<dbReference type="InterPro" id="IPR011043">
    <property type="entry name" value="Gal_Oxase/kelch_b-propeller"/>
</dbReference>
<accession>A0A9N9X7V1</accession>
<dbReference type="Pfam" id="PF13854">
    <property type="entry name" value="Kelch_HCF"/>
    <property type="match status" value="1"/>
</dbReference>
<evidence type="ECO:0000313" key="4">
    <source>
        <dbReference type="Proteomes" id="UP001153709"/>
    </source>
</evidence>
<keyword evidence="4" id="KW-1185">Reference proteome</keyword>
<dbReference type="OrthoDB" id="10001928at2759"/>
<dbReference type="Gene3D" id="6.10.250.2590">
    <property type="match status" value="1"/>
</dbReference>
<sequence>MNKPLKWHLIPNNNGHPPVPTQGHRAICNKDLMIVFGGESGDIRSSKMHIYSAGKDMWGFVNIKGYLPACAYFECVDLNEKILFFGGRNNSGIYTDVLYELQAQIWECKLLAPTKPINGDSPCPRSGHSFTLINSKVYLFGGVTNASGDPKNTTPKYLNDLYTLDITTDPYRWEIPKTHGPTPCPRKSHTGAAYTDKQNRSFLIIYGGVNGSILGDLWFLDTTTMTWSQPKIAGIQPLPRFLHTSTVIGHRMFIFGGFVQTIAQLLFSGDINPEVETSQECTNILKCLNLGTMSWDELNVQQENELDLPCARSSHSAVAIGSRLYIWSGRDGTVEGEIQALCKDLWYLDVDRPPSPGLVELLKAEMHSIKVKWRGALPADTYLLQVRKCKYVATTETNTSATRPVLVPTTKTNILVGTNINTKDQPSKKPVIIRINQLGATTLSKAAVQTFKYPPATETKTLATRPVLVPSSKINVETSINTKDIPVKKGSAIPIRRVGTTNVLSTKVQKLPTTSTITSASRAAWAPSPKINIAVRPNINTEDKPVRKTVTISRVGTTNVSDSRVQKLPTTSTITSASRAAWAPSPKTNIPVRPTINTEDKPVRKTVTISRVGTTNVSDSTENVNIDQSELNFVPIYLGRNNHCIVTNSILTAAYVDKTQGIYFRIAAKNKKGYGPATQLKYEKGGLLYKPRSAHRST</sequence>
<dbReference type="Gene3D" id="2.60.40.10">
    <property type="entry name" value="Immunoglobulins"/>
    <property type="match status" value="1"/>
</dbReference>
<keyword evidence="1" id="KW-0677">Repeat</keyword>
<dbReference type="GO" id="GO:0003713">
    <property type="term" value="F:transcription coactivator activity"/>
    <property type="evidence" value="ECO:0007669"/>
    <property type="project" value="TreeGrafter"/>
</dbReference>
<dbReference type="InterPro" id="IPR015915">
    <property type="entry name" value="Kelch-typ_b-propeller"/>
</dbReference>